<feature type="transmembrane region" description="Helical" evidence="7">
    <location>
        <begin position="316"/>
        <end position="334"/>
    </location>
</feature>
<dbReference type="InterPro" id="IPR011701">
    <property type="entry name" value="MFS"/>
</dbReference>
<feature type="transmembrane region" description="Helical" evidence="7">
    <location>
        <begin position="421"/>
        <end position="438"/>
    </location>
</feature>
<evidence type="ECO:0000256" key="3">
    <source>
        <dbReference type="ARBA" id="ARBA00022989"/>
    </source>
</evidence>
<dbReference type="Gene3D" id="1.20.1250.20">
    <property type="entry name" value="MFS general substrate transporter like domains"/>
    <property type="match status" value="1"/>
</dbReference>
<dbReference type="Pfam" id="PF07690">
    <property type="entry name" value="MFS_1"/>
    <property type="match status" value="1"/>
</dbReference>
<evidence type="ECO:0000256" key="2">
    <source>
        <dbReference type="ARBA" id="ARBA00022692"/>
    </source>
</evidence>
<dbReference type="GO" id="GO:0046677">
    <property type="term" value="P:response to antibiotic"/>
    <property type="evidence" value="ECO:0007669"/>
    <property type="project" value="UniProtKB-KW"/>
</dbReference>
<dbReference type="InterPro" id="IPR020846">
    <property type="entry name" value="MFS_dom"/>
</dbReference>
<dbReference type="PANTHER" id="PTHR42718:SF39">
    <property type="entry name" value="ACTINORHODIN TRANSPORTER-RELATED"/>
    <property type="match status" value="1"/>
</dbReference>
<sequence length="527" mass="54249">MSSARETAAEPVADARRWMALAVLLTATLLDLLDATIINIAIPSIQRDIHASYTAVQWIAAGYTLAFAIGLVTGGRLGDIFGRKKVFLLAMAGFTLASALSGLATGPDMLIISRVLQGGMAAMMVPQVLSIIHVTFAPEESGKVFGMFGAVCGIGAVSGPVLGALLTEWNLFGLEWRPIFLVNLPIGIAGLILGHRFVRESKAPSAPRLDLAGVTLVTLALFMLLFPLTRGRDLGWPAWCPASMAGSVVVFALFVLHQRAKVRQDASPLLELSLFRIRSFAAGIVVQLAFGTSFGLFSLTGALYMQVGLGWTPLRAALTSLLFGATMAGVAMVAVPKLVPRFGRKVLQAGALLMIVGLGLYGWIAHQQGTGVTPAQIALPLVVGGCGLGMIMAPLTSAVLSEVPGQHAGSASGLINTINQVGLSLGLGLTSVAFFTVVDDAGTPAPTGGTAFITAFTHSLWWVIGGMALAFLLMFALPKAAGAQFAPPAEEDAGAPAADAGTSSSDGAPAARAEATPAANAPTPTAG</sequence>
<keyword evidence="10" id="KW-1185">Reference proteome</keyword>
<feature type="transmembrane region" description="Helical" evidence="7">
    <location>
        <begin position="277"/>
        <end position="304"/>
    </location>
</feature>
<keyword evidence="2 7" id="KW-0812">Transmembrane</keyword>
<dbReference type="GeneID" id="96750058"/>
<dbReference type="Proteomes" id="UP000325598">
    <property type="component" value="Unassembled WGS sequence"/>
</dbReference>
<evidence type="ECO:0000256" key="5">
    <source>
        <dbReference type="ARBA" id="ARBA00023251"/>
    </source>
</evidence>
<evidence type="ECO:0000256" key="6">
    <source>
        <dbReference type="SAM" id="MobiDB-lite"/>
    </source>
</evidence>
<dbReference type="PANTHER" id="PTHR42718">
    <property type="entry name" value="MAJOR FACILITATOR SUPERFAMILY MULTIDRUG TRANSPORTER MFSC"/>
    <property type="match status" value="1"/>
</dbReference>
<feature type="transmembrane region" description="Helical" evidence="7">
    <location>
        <begin position="377"/>
        <end position="400"/>
    </location>
</feature>
<dbReference type="InterPro" id="IPR001958">
    <property type="entry name" value="Tet-R_TetA/multi-R_MdtG-like"/>
</dbReference>
<keyword evidence="5" id="KW-0046">Antibiotic resistance</keyword>
<keyword evidence="4 7" id="KW-0472">Membrane</keyword>
<feature type="transmembrane region" description="Helical" evidence="7">
    <location>
        <begin position="458"/>
        <end position="477"/>
    </location>
</feature>
<keyword evidence="3 7" id="KW-1133">Transmembrane helix</keyword>
<feature type="domain" description="Major facilitator superfamily (MFS) profile" evidence="8">
    <location>
        <begin position="20"/>
        <end position="482"/>
    </location>
</feature>
<dbReference type="OrthoDB" id="783189at2"/>
<gene>
    <name evidence="9" type="ORF">San01_00130</name>
</gene>
<feature type="compositionally biased region" description="Low complexity" evidence="6">
    <location>
        <begin position="494"/>
        <end position="527"/>
    </location>
</feature>
<dbReference type="GO" id="GO:0005886">
    <property type="term" value="C:plasma membrane"/>
    <property type="evidence" value="ECO:0007669"/>
    <property type="project" value="UniProtKB-SubCell"/>
</dbReference>
<evidence type="ECO:0000256" key="7">
    <source>
        <dbReference type="SAM" id="Phobius"/>
    </source>
</evidence>
<feature type="transmembrane region" description="Helical" evidence="7">
    <location>
        <begin position="346"/>
        <end position="365"/>
    </location>
</feature>
<dbReference type="CDD" id="cd17321">
    <property type="entry name" value="MFS_MMR_MDR_like"/>
    <property type="match status" value="1"/>
</dbReference>
<dbReference type="AlphaFoldDB" id="A0A5J4KZG0"/>
<dbReference type="InterPro" id="IPR036259">
    <property type="entry name" value="MFS_trans_sf"/>
</dbReference>
<reference evidence="9 10" key="1">
    <citation type="submission" date="2019-10" db="EMBL/GenBank/DDBJ databases">
        <title>Whole genome shotgun sequence of Streptomyces angustmyceticus NBRC 3934.</title>
        <authorList>
            <person name="Hosoyama A."/>
            <person name="Ichikawa N."/>
            <person name="Kimura A."/>
            <person name="Kitahashi Y."/>
            <person name="Komaki H."/>
            <person name="Uohara A."/>
        </authorList>
    </citation>
    <scope>NUCLEOTIDE SEQUENCE [LARGE SCALE GENOMIC DNA]</scope>
    <source>
        <strain evidence="9 10">NBRC 3934</strain>
    </source>
</reference>
<evidence type="ECO:0000313" key="9">
    <source>
        <dbReference type="EMBL" id="GES27527.1"/>
    </source>
</evidence>
<feature type="transmembrane region" description="Helical" evidence="7">
    <location>
        <begin position="209"/>
        <end position="228"/>
    </location>
</feature>
<dbReference type="PROSITE" id="PS50850">
    <property type="entry name" value="MFS"/>
    <property type="match status" value="1"/>
</dbReference>
<evidence type="ECO:0000256" key="4">
    <source>
        <dbReference type="ARBA" id="ARBA00023136"/>
    </source>
</evidence>
<comment type="subcellular location">
    <subcellularLocation>
        <location evidence="1">Cell membrane</location>
        <topology evidence="1">Multi-pass membrane protein</topology>
    </subcellularLocation>
</comment>
<accession>A0A5J4KZG0</accession>
<feature type="transmembrane region" description="Helical" evidence="7">
    <location>
        <begin position="111"/>
        <end position="132"/>
    </location>
</feature>
<feature type="region of interest" description="Disordered" evidence="6">
    <location>
        <begin position="487"/>
        <end position="527"/>
    </location>
</feature>
<dbReference type="GO" id="GO:0022857">
    <property type="term" value="F:transmembrane transporter activity"/>
    <property type="evidence" value="ECO:0007669"/>
    <property type="project" value="InterPro"/>
</dbReference>
<name>A0A5J4KZG0_9ACTN</name>
<feature type="transmembrane region" description="Helical" evidence="7">
    <location>
        <begin position="178"/>
        <end position="197"/>
    </location>
</feature>
<dbReference type="RefSeq" id="WP_086719084.1">
    <property type="nucleotide sequence ID" value="NZ_BLAG01000004.1"/>
</dbReference>
<evidence type="ECO:0000256" key="1">
    <source>
        <dbReference type="ARBA" id="ARBA00004651"/>
    </source>
</evidence>
<organism evidence="9 10">
    <name type="scientific">Streptomyces angustmyceticus</name>
    <dbReference type="NCBI Taxonomy" id="285578"/>
    <lineage>
        <taxon>Bacteria</taxon>
        <taxon>Bacillati</taxon>
        <taxon>Actinomycetota</taxon>
        <taxon>Actinomycetes</taxon>
        <taxon>Kitasatosporales</taxon>
        <taxon>Streptomycetaceae</taxon>
        <taxon>Streptomyces</taxon>
    </lineage>
</organism>
<proteinExistence type="predicted"/>
<dbReference type="EMBL" id="BLAG01000004">
    <property type="protein sequence ID" value="GES27527.1"/>
    <property type="molecule type" value="Genomic_DNA"/>
</dbReference>
<evidence type="ECO:0000259" key="8">
    <source>
        <dbReference type="PROSITE" id="PS50850"/>
    </source>
</evidence>
<feature type="transmembrane region" description="Helical" evidence="7">
    <location>
        <begin position="234"/>
        <end position="256"/>
    </location>
</feature>
<dbReference type="SUPFAM" id="SSF103473">
    <property type="entry name" value="MFS general substrate transporter"/>
    <property type="match status" value="1"/>
</dbReference>
<feature type="transmembrane region" description="Helical" evidence="7">
    <location>
        <begin position="144"/>
        <end position="166"/>
    </location>
</feature>
<protein>
    <submittedName>
        <fullName evidence="9">MFS transporter</fullName>
    </submittedName>
</protein>
<evidence type="ECO:0000313" key="10">
    <source>
        <dbReference type="Proteomes" id="UP000325598"/>
    </source>
</evidence>
<dbReference type="PRINTS" id="PR01035">
    <property type="entry name" value="TCRTETA"/>
</dbReference>
<feature type="transmembrane region" description="Helical" evidence="7">
    <location>
        <begin position="55"/>
        <end position="74"/>
    </location>
</feature>
<comment type="caution">
    <text evidence="9">The sequence shown here is derived from an EMBL/GenBank/DDBJ whole genome shotgun (WGS) entry which is preliminary data.</text>
</comment>
<dbReference type="Gene3D" id="1.20.1720.10">
    <property type="entry name" value="Multidrug resistance protein D"/>
    <property type="match status" value="1"/>
</dbReference>
<feature type="transmembrane region" description="Helical" evidence="7">
    <location>
        <begin position="86"/>
        <end position="105"/>
    </location>
</feature>
<feature type="transmembrane region" description="Helical" evidence="7">
    <location>
        <begin position="21"/>
        <end position="43"/>
    </location>
</feature>